<dbReference type="PANTHER" id="PTHR43491:SF2">
    <property type="entry name" value="UDP-N-ACETYL-D-MANNOSAMINE DEHYDROGENASE"/>
    <property type="match status" value="1"/>
</dbReference>
<dbReference type="SMART" id="SM00984">
    <property type="entry name" value="UDPG_MGDP_dh_C"/>
    <property type="match status" value="1"/>
</dbReference>
<dbReference type="InterPro" id="IPR036220">
    <property type="entry name" value="UDP-Glc/GDP-Man_DH_C_sf"/>
</dbReference>
<dbReference type="Proteomes" id="UP000053326">
    <property type="component" value="Unassembled WGS sequence"/>
</dbReference>
<accession>A0A101FG56</accession>
<comment type="similarity">
    <text evidence="1 4">Belongs to the UDP-glucose/GDP-mannose dehydrogenase family.</text>
</comment>
<dbReference type="InterPro" id="IPR008927">
    <property type="entry name" value="6-PGluconate_DH-like_C_sf"/>
</dbReference>
<dbReference type="InterPro" id="IPR014026">
    <property type="entry name" value="UDP-Glc/GDP-Man_DH_dimer"/>
</dbReference>
<feature type="domain" description="UDP-glucose/GDP-mannose dehydrogenase C-terminal" evidence="5">
    <location>
        <begin position="325"/>
        <end position="421"/>
    </location>
</feature>
<evidence type="ECO:0000259" key="5">
    <source>
        <dbReference type="SMART" id="SM00984"/>
    </source>
</evidence>
<dbReference type="InterPro" id="IPR028359">
    <property type="entry name" value="UDP_ManNAc/GlcNAc_DH"/>
</dbReference>
<evidence type="ECO:0000256" key="4">
    <source>
        <dbReference type="PIRNR" id="PIRNR000124"/>
    </source>
</evidence>
<dbReference type="Pfam" id="PF03721">
    <property type="entry name" value="UDPG_MGDP_dh_N"/>
    <property type="match status" value="1"/>
</dbReference>
<keyword evidence="2" id="KW-0560">Oxidoreductase</keyword>
<comment type="caution">
    <text evidence="6">The sequence shown here is derived from an EMBL/GenBank/DDBJ whole genome shotgun (WGS) entry which is preliminary data.</text>
</comment>
<dbReference type="PANTHER" id="PTHR43491">
    <property type="entry name" value="UDP-N-ACETYL-D-MANNOSAMINE DEHYDROGENASE"/>
    <property type="match status" value="1"/>
</dbReference>
<gene>
    <name evidence="6" type="ORF">XD66_0858</name>
</gene>
<protein>
    <submittedName>
        <fullName evidence="6">UDP-N-acetyl-D-mannosamine dehydrogenase WecC</fullName>
    </submittedName>
</protein>
<dbReference type="InterPro" id="IPR014027">
    <property type="entry name" value="UDP-Glc/GDP-Man_DH_C"/>
</dbReference>
<dbReference type="NCBIfam" id="TIGR03026">
    <property type="entry name" value="NDP-sugDHase"/>
    <property type="match status" value="1"/>
</dbReference>
<evidence type="ECO:0000313" key="7">
    <source>
        <dbReference type="Proteomes" id="UP000053326"/>
    </source>
</evidence>
<evidence type="ECO:0000256" key="2">
    <source>
        <dbReference type="ARBA" id="ARBA00023002"/>
    </source>
</evidence>
<dbReference type="InterPro" id="IPR001732">
    <property type="entry name" value="UDP-Glc/GDP-Man_DH_N"/>
</dbReference>
<dbReference type="SUPFAM" id="SSF48179">
    <property type="entry name" value="6-phosphogluconate dehydrogenase C-terminal domain-like"/>
    <property type="match status" value="1"/>
</dbReference>
<dbReference type="PATRIC" id="fig|85874.4.peg.218"/>
<organism evidence="6 7">
    <name type="scientific">Thermacetogenium phaeum</name>
    <dbReference type="NCBI Taxonomy" id="85874"/>
    <lineage>
        <taxon>Bacteria</taxon>
        <taxon>Bacillati</taxon>
        <taxon>Bacillota</taxon>
        <taxon>Clostridia</taxon>
        <taxon>Thermoanaerobacterales</taxon>
        <taxon>Thermoanaerobacteraceae</taxon>
        <taxon>Thermacetogenium</taxon>
    </lineage>
</organism>
<dbReference type="GO" id="GO:0016628">
    <property type="term" value="F:oxidoreductase activity, acting on the CH-CH group of donors, NAD or NADP as acceptor"/>
    <property type="evidence" value="ECO:0007669"/>
    <property type="project" value="InterPro"/>
</dbReference>
<evidence type="ECO:0000256" key="1">
    <source>
        <dbReference type="ARBA" id="ARBA00006601"/>
    </source>
</evidence>
<sequence>MNLMESERQVAIFGLGFIGLPLALSFALKGCRVIGVDVDEQLVQDLNKGVTYHLEAKDGIPIQQILKEQLAAGRFRATTDPEQATKSSTDVIVTVGVPVTDGIPDYSYIRAAVQTIASYLRPGQLVLIRSTVTPGTTRRLLQPILESSGLQAERDFYLAYASERIAEGRAFEEFENMPTLVAGAGEKSLKRAREVLSIVTRAEIHEASSYEVVETAKVFENISRDVDIAMVNEFAVFTKAIGIDIFEVIRLANTHKRVNLLQPGPGVGGYCLPNALYYLLPRALEANLNLRLLPVARRINDETPRRIAGLILKNLPVPPSRAKVAVLGIAMKDYSNDDRLSPALKVIEFLESAGVTVAAYDPAVPQRYPFKVDSLEDALRGACGIAVLARQRNIDYEKLAEFRKLMKEDPFIVDTRNVYNRRQAEAAGFRLETL</sequence>
<dbReference type="Pfam" id="PF03720">
    <property type="entry name" value="UDPG_MGDP_dh_C"/>
    <property type="match status" value="1"/>
</dbReference>
<keyword evidence="3" id="KW-0520">NAD</keyword>
<dbReference type="Gene3D" id="3.40.50.720">
    <property type="entry name" value="NAD(P)-binding Rossmann-like Domain"/>
    <property type="match status" value="2"/>
</dbReference>
<dbReference type="SUPFAM" id="SSF51735">
    <property type="entry name" value="NAD(P)-binding Rossmann-fold domains"/>
    <property type="match status" value="1"/>
</dbReference>
<dbReference type="InterPro" id="IPR036291">
    <property type="entry name" value="NAD(P)-bd_dom_sf"/>
</dbReference>
<name>A0A101FG56_9THEO</name>
<proteinExistence type="inferred from homology"/>
<evidence type="ECO:0000313" key="6">
    <source>
        <dbReference type="EMBL" id="KUK36434.1"/>
    </source>
</evidence>
<dbReference type="Pfam" id="PF00984">
    <property type="entry name" value="UDPG_MGDP_dh"/>
    <property type="match status" value="1"/>
</dbReference>
<dbReference type="InterPro" id="IPR017476">
    <property type="entry name" value="UDP-Glc/GDP-Man"/>
</dbReference>
<reference evidence="7" key="1">
    <citation type="journal article" date="2015" name="MBio">
        <title>Genome-Resolved Metagenomic Analysis Reveals Roles for Candidate Phyla and Other Microbial Community Members in Biogeochemical Transformations in Oil Reservoirs.</title>
        <authorList>
            <person name="Hu P."/>
            <person name="Tom L."/>
            <person name="Singh A."/>
            <person name="Thomas B.C."/>
            <person name="Baker B.J."/>
            <person name="Piceno Y.M."/>
            <person name="Andersen G.L."/>
            <person name="Banfield J.F."/>
        </authorList>
    </citation>
    <scope>NUCLEOTIDE SEQUENCE [LARGE SCALE GENOMIC DNA]</scope>
</reference>
<dbReference type="AlphaFoldDB" id="A0A101FG56"/>
<dbReference type="GO" id="GO:0016616">
    <property type="term" value="F:oxidoreductase activity, acting on the CH-OH group of donors, NAD or NADP as acceptor"/>
    <property type="evidence" value="ECO:0007669"/>
    <property type="project" value="InterPro"/>
</dbReference>
<dbReference type="PIRSF" id="PIRSF500136">
    <property type="entry name" value="UDP_ManNAc_DH"/>
    <property type="match status" value="1"/>
</dbReference>
<dbReference type="GO" id="GO:0051287">
    <property type="term" value="F:NAD binding"/>
    <property type="evidence" value="ECO:0007669"/>
    <property type="project" value="InterPro"/>
</dbReference>
<dbReference type="PIRSF" id="PIRSF000124">
    <property type="entry name" value="UDPglc_GDPman_dh"/>
    <property type="match status" value="1"/>
</dbReference>
<evidence type="ECO:0000256" key="3">
    <source>
        <dbReference type="ARBA" id="ARBA00023027"/>
    </source>
</evidence>
<dbReference type="SUPFAM" id="SSF52413">
    <property type="entry name" value="UDP-glucose/GDP-mannose dehydrogenase C-terminal domain"/>
    <property type="match status" value="1"/>
</dbReference>
<dbReference type="GO" id="GO:0000271">
    <property type="term" value="P:polysaccharide biosynthetic process"/>
    <property type="evidence" value="ECO:0007669"/>
    <property type="project" value="InterPro"/>
</dbReference>
<dbReference type="EMBL" id="LGFO01000095">
    <property type="protein sequence ID" value="KUK36434.1"/>
    <property type="molecule type" value="Genomic_DNA"/>
</dbReference>